<dbReference type="InterPro" id="IPR018511">
    <property type="entry name" value="Hemolysin-typ_Ca-bd_CS"/>
</dbReference>
<proteinExistence type="predicted"/>
<dbReference type="OrthoDB" id="423072at2"/>
<sequence>MAIARYYGSKNTLTRLQVTDGEPTVQTAKRFVLEDGNVTATFLGQFTYGIFGSPFGTLDTYTYKVGGNLRLKITDIGADMYQVFTRLDFLSSAREAEKIIFALNDKIYGNDGRNLIEGYDGNDRIFGKDGSDQLYGGLGKDVLNGGLGADEIYGNDQSDRLLGGKGDDRLFGGTGSDVLKGGDGNDTLSGWEGKDTLDGGKGDDALRGEDGRDVFLFRKRYGEDVIEDFEDDLDTIKLDDALWDGDLVRKQVVNRFAEVVNGDVVFDFGKDRLVIENFTDLGELADDLAIV</sequence>
<dbReference type="Gene3D" id="2.150.10.10">
    <property type="entry name" value="Serralysin-like metalloprotease, C-terminal"/>
    <property type="match status" value="2"/>
</dbReference>
<keyword evidence="4" id="KW-1185">Reference proteome</keyword>
<evidence type="ECO:0000313" key="3">
    <source>
        <dbReference type="EMBL" id="SNT33982.1"/>
    </source>
</evidence>
<dbReference type="Proteomes" id="UP000198426">
    <property type="component" value="Unassembled WGS sequence"/>
</dbReference>
<dbReference type="GO" id="GO:0005576">
    <property type="term" value="C:extracellular region"/>
    <property type="evidence" value="ECO:0007669"/>
    <property type="project" value="UniProtKB-SubCell"/>
</dbReference>
<reference evidence="3 4" key="1">
    <citation type="submission" date="2017-06" db="EMBL/GenBank/DDBJ databases">
        <authorList>
            <person name="Kim H.J."/>
            <person name="Triplett B.A."/>
        </authorList>
    </citation>
    <scope>NUCLEOTIDE SEQUENCE [LARGE SCALE GENOMIC DNA]</scope>
    <source>
        <strain evidence="3 4">DSM 29339</strain>
    </source>
</reference>
<dbReference type="InterPro" id="IPR011049">
    <property type="entry name" value="Serralysin-like_metalloprot_C"/>
</dbReference>
<organism evidence="3 4">
    <name type="scientific">Tropicimonas sediminicola</name>
    <dbReference type="NCBI Taxonomy" id="1031541"/>
    <lineage>
        <taxon>Bacteria</taxon>
        <taxon>Pseudomonadati</taxon>
        <taxon>Pseudomonadota</taxon>
        <taxon>Alphaproteobacteria</taxon>
        <taxon>Rhodobacterales</taxon>
        <taxon>Roseobacteraceae</taxon>
        <taxon>Tropicimonas</taxon>
    </lineage>
</organism>
<dbReference type="EMBL" id="FZOY01000011">
    <property type="protein sequence ID" value="SNT33982.1"/>
    <property type="molecule type" value="Genomic_DNA"/>
</dbReference>
<dbReference type="PROSITE" id="PS00330">
    <property type="entry name" value="HEMOLYSIN_CALCIUM"/>
    <property type="match status" value="1"/>
</dbReference>
<dbReference type="RefSeq" id="WP_089235167.1">
    <property type="nucleotide sequence ID" value="NZ_FZOY01000011.1"/>
</dbReference>
<dbReference type="PRINTS" id="PR00313">
    <property type="entry name" value="CABNDNGRPT"/>
</dbReference>
<dbReference type="PANTHER" id="PTHR38340:SF1">
    <property type="entry name" value="S-LAYER PROTEIN"/>
    <property type="match status" value="1"/>
</dbReference>
<evidence type="ECO:0000256" key="1">
    <source>
        <dbReference type="ARBA" id="ARBA00004613"/>
    </source>
</evidence>
<dbReference type="InterPro" id="IPR050557">
    <property type="entry name" value="RTX_toxin/Mannuronan_C5-epim"/>
</dbReference>
<dbReference type="AlphaFoldDB" id="A0A239LVK2"/>
<dbReference type="GO" id="GO:0005509">
    <property type="term" value="F:calcium ion binding"/>
    <property type="evidence" value="ECO:0007669"/>
    <property type="project" value="InterPro"/>
</dbReference>
<dbReference type="InterPro" id="IPR001343">
    <property type="entry name" value="Hemolysn_Ca-bd"/>
</dbReference>
<evidence type="ECO:0000256" key="2">
    <source>
        <dbReference type="ARBA" id="ARBA00022525"/>
    </source>
</evidence>
<evidence type="ECO:0000313" key="4">
    <source>
        <dbReference type="Proteomes" id="UP000198426"/>
    </source>
</evidence>
<dbReference type="Pfam" id="PF00353">
    <property type="entry name" value="HemolysinCabind"/>
    <property type="match status" value="2"/>
</dbReference>
<gene>
    <name evidence="3" type="ORF">SAMN05421757_11161</name>
</gene>
<protein>
    <submittedName>
        <fullName evidence="3">Hemolysin-type calcium-binding repeat-containing protein</fullName>
    </submittedName>
</protein>
<name>A0A239LVK2_9RHOB</name>
<dbReference type="SUPFAM" id="SSF51120">
    <property type="entry name" value="beta-Roll"/>
    <property type="match status" value="2"/>
</dbReference>
<keyword evidence="2" id="KW-0964">Secreted</keyword>
<accession>A0A239LVK2</accession>
<dbReference type="PANTHER" id="PTHR38340">
    <property type="entry name" value="S-LAYER PROTEIN"/>
    <property type="match status" value="1"/>
</dbReference>
<comment type="subcellular location">
    <subcellularLocation>
        <location evidence="1">Secreted</location>
    </subcellularLocation>
</comment>